<name>A0ABW3SSS6_9BACT</name>
<reference evidence="3" key="1">
    <citation type="journal article" date="2019" name="Int. J. Syst. Evol. Microbiol.">
        <title>The Global Catalogue of Microorganisms (GCM) 10K type strain sequencing project: providing services to taxonomists for standard genome sequencing and annotation.</title>
        <authorList>
            <consortium name="The Broad Institute Genomics Platform"/>
            <consortium name="The Broad Institute Genome Sequencing Center for Infectious Disease"/>
            <person name="Wu L."/>
            <person name="Ma J."/>
        </authorList>
    </citation>
    <scope>NUCLEOTIDE SEQUENCE [LARGE SCALE GENOMIC DNA]</scope>
    <source>
        <strain evidence="3">JCM 31319</strain>
    </source>
</reference>
<protein>
    <submittedName>
        <fullName evidence="2">ComEC/Rec2 family competence protein</fullName>
    </submittedName>
</protein>
<dbReference type="InterPro" id="IPR036866">
    <property type="entry name" value="RibonucZ/Hydroxyglut_hydro"/>
</dbReference>
<organism evidence="2 3">
    <name type="scientific">Pontibacter rugosus</name>
    <dbReference type="NCBI Taxonomy" id="1745966"/>
    <lineage>
        <taxon>Bacteria</taxon>
        <taxon>Pseudomonadati</taxon>
        <taxon>Bacteroidota</taxon>
        <taxon>Cytophagia</taxon>
        <taxon>Cytophagales</taxon>
        <taxon>Hymenobacteraceae</taxon>
        <taxon>Pontibacter</taxon>
    </lineage>
</organism>
<accession>A0ABW3SSS6</accession>
<dbReference type="InterPro" id="IPR001279">
    <property type="entry name" value="Metallo-B-lactamas"/>
</dbReference>
<dbReference type="SUPFAM" id="SSF56281">
    <property type="entry name" value="Metallo-hydrolase/oxidoreductase"/>
    <property type="match status" value="1"/>
</dbReference>
<dbReference type="PANTHER" id="PTHR30619:SF1">
    <property type="entry name" value="RECOMBINATION PROTEIN 2"/>
    <property type="match status" value="1"/>
</dbReference>
<comment type="caution">
    <text evidence="2">The sequence shown here is derived from an EMBL/GenBank/DDBJ whole genome shotgun (WGS) entry which is preliminary data.</text>
</comment>
<gene>
    <name evidence="2" type="ORF">ACFQ2O_17385</name>
</gene>
<evidence type="ECO:0000259" key="1">
    <source>
        <dbReference type="Pfam" id="PF00753"/>
    </source>
</evidence>
<dbReference type="PANTHER" id="PTHR30619">
    <property type="entry name" value="DNA INTERNALIZATION/COMPETENCE PROTEIN COMEC/REC2"/>
    <property type="match status" value="1"/>
</dbReference>
<keyword evidence="3" id="KW-1185">Reference proteome</keyword>
<evidence type="ECO:0000313" key="3">
    <source>
        <dbReference type="Proteomes" id="UP001597094"/>
    </source>
</evidence>
<evidence type="ECO:0000313" key="2">
    <source>
        <dbReference type="EMBL" id="MFD1187989.1"/>
    </source>
</evidence>
<dbReference type="RefSeq" id="WP_377530713.1">
    <property type="nucleotide sequence ID" value="NZ_JBHTLD010000198.1"/>
</dbReference>
<proteinExistence type="predicted"/>
<dbReference type="Gene3D" id="3.60.15.10">
    <property type="entry name" value="Ribonuclease Z/Hydroxyacylglutathione hydrolase-like"/>
    <property type="match status" value="1"/>
</dbReference>
<dbReference type="InterPro" id="IPR052159">
    <property type="entry name" value="Competence_DNA_uptake"/>
</dbReference>
<feature type="non-terminal residue" evidence="2">
    <location>
        <position position="1"/>
    </location>
</feature>
<feature type="domain" description="Metallo-beta-lactamase" evidence="1">
    <location>
        <begin position="6"/>
        <end position="77"/>
    </location>
</feature>
<dbReference type="Proteomes" id="UP001597094">
    <property type="component" value="Unassembled WGS sequence"/>
</dbReference>
<dbReference type="Pfam" id="PF00753">
    <property type="entry name" value="Lactamase_B"/>
    <property type="match status" value="1"/>
</dbReference>
<dbReference type="EMBL" id="JBHTLD010000198">
    <property type="protein sequence ID" value="MFD1187989.1"/>
    <property type="molecule type" value="Genomic_DNA"/>
</dbReference>
<sequence length="317" mass="35780">DAIVIRYINDNDEEYVVLIDAGHRGDGPKIEKHINRYTRSKKIDLAINTHPDDDHIGGFFYLVGRVPITKFWIHDPSLHKVNLENTLNEINKANLEKSLKFVVESLTDSKNLLSLIDQHGIERIEPFAGVSFEEISLKVVGPSIHYYESKLKSFRDYDVLLREEKALSMVKGIEEEWLFSEGIEEDKALLNKNNDRSNENNSSVVLLFEPQGRRYLFTADAGPEALLTAHNEYDLSNLNWLDVPHHGSIYNITSDLIEIFNPKVAYISCGNAKGSPSPSVVNVLKENGCKVYATSLSGNLLHNKIENRSGYSPATQL</sequence>